<reference evidence="1" key="1">
    <citation type="submission" date="2020-11" db="EMBL/GenBank/DDBJ databases">
        <authorList>
            <person name="Tran Van P."/>
        </authorList>
    </citation>
    <scope>NUCLEOTIDE SEQUENCE</scope>
</reference>
<name>A0A7R8WT07_9CRUS</name>
<protein>
    <submittedName>
        <fullName evidence="1">Uncharacterized protein</fullName>
    </submittedName>
</protein>
<organism evidence="1">
    <name type="scientific">Cyprideis torosa</name>
    <dbReference type="NCBI Taxonomy" id="163714"/>
    <lineage>
        <taxon>Eukaryota</taxon>
        <taxon>Metazoa</taxon>
        <taxon>Ecdysozoa</taxon>
        <taxon>Arthropoda</taxon>
        <taxon>Crustacea</taxon>
        <taxon>Oligostraca</taxon>
        <taxon>Ostracoda</taxon>
        <taxon>Podocopa</taxon>
        <taxon>Podocopida</taxon>
        <taxon>Cytherocopina</taxon>
        <taxon>Cytheroidea</taxon>
        <taxon>Cytherideidae</taxon>
        <taxon>Cyprideis</taxon>
    </lineage>
</organism>
<sequence length="88" mass="9513">MIAHGFLKGHRLNKTEWSGVLLAFGGFVYLVSPGISAPPIEGFILMTLSGFGWGMYSSENLKLELRNDPGTEKLFSVIPGDKLTLADG</sequence>
<evidence type="ECO:0000313" key="1">
    <source>
        <dbReference type="EMBL" id="CAD7234541.1"/>
    </source>
</evidence>
<gene>
    <name evidence="1" type="ORF">CTOB1V02_LOCUS12357</name>
</gene>
<dbReference type="EMBL" id="OB669041">
    <property type="protein sequence ID" value="CAD7234541.1"/>
    <property type="molecule type" value="Genomic_DNA"/>
</dbReference>
<dbReference type="OrthoDB" id="1601at2759"/>
<accession>A0A7R8WT07</accession>
<proteinExistence type="predicted"/>
<dbReference type="AlphaFoldDB" id="A0A7R8WT07"/>